<dbReference type="InterPro" id="IPR006652">
    <property type="entry name" value="Kelch_1"/>
</dbReference>
<name>A0AAV8XLH1_9CUCU</name>
<dbReference type="SUPFAM" id="SSF50965">
    <property type="entry name" value="Galactose oxidase, central domain"/>
    <property type="match status" value="1"/>
</dbReference>
<evidence type="ECO:0000313" key="4">
    <source>
        <dbReference type="EMBL" id="KAJ8938881.1"/>
    </source>
</evidence>
<dbReference type="InterPro" id="IPR015915">
    <property type="entry name" value="Kelch-typ_b-propeller"/>
</dbReference>
<feature type="compositionally biased region" description="Polar residues" evidence="3">
    <location>
        <begin position="587"/>
        <end position="598"/>
    </location>
</feature>
<dbReference type="InterPro" id="IPR011043">
    <property type="entry name" value="Gal_Oxase/kelch_b-propeller"/>
</dbReference>
<dbReference type="Gene3D" id="2.120.10.80">
    <property type="entry name" value="Kelch-type beta propeller"/>
    <property type="match status" value="2"/>
</dbReference>
<accession>A0AAV8XLH1</accession>
<proteinExistence type="predicted"/>
<dbReference type="InterPro" id="IPR051568">
    <property type="entry name" value="LZTR1/Attractin"/>
</dbReference>
<feature type="region of interest" description="Disordered" evidence="3">
    <location>
        <begin position="587"/>
        <end position="615"/>
    </location>
</feature>
<feature type="compositionally biased region" description="Basic and acidic residues" evidence="3">
    <location>
        <begin position="600"/>
        <end position="610"/>
    </location>
</feature>
<organism evidence="4 5">
    <name type="scientific">Aromia moschata</name>
    <dbReference type="NCBI Taxonomy" id="1265417"/>
    <lineage>
        <taxon>Eukaryota</taxon>
        <taxon>Metazoa</taxon>
        <taxon>Ecdysozoa</taxon>
        <taxon>Arthropoda</taxon>
        <taxon>Hexapoda</taxon>
        <taxon>Insecta</taxon>
        <taxon>Pterygota</taxon>
        <taxon>Neoptera</taxon>
        <taxon>Endopterygota</taxon>
        <taxon>Coleoptera</taxon>
        <taxon>Polyphaga</taxon>
        <taxon>Cucujiformia</taxon>
        <taxon>Chrysomeloidea</taxon>
        <taxon>Cerambycidae</taxon>
        <taxon>Cerambycinae</taxon>
        <taxon>Callichromatini</taxon>
        <taxon>Aromia</taxon>
    </lineage>
</organism>
<evidence type="ECO:0000256" key="3">
    <source>
        <dbReference type="SAM" id="MobiDB-lite"/>
    </source>
</evidence>
<dbReference type="AlphaFoldDB" id="A0AAV8XLH1"/>
<reference evidence="4" key="1">
    <citation type="journal article" date="2023" name="Insect Mol. Biol.">
        <title>Genome sequencing provides insights into the evolution of gene families encoding plant cell wall-degrading enzymes in longhorned beetles.</title>
        <authorList>
            <person name="Shin N.R."/>
            <person name="Okamura Y."/>
            <person name="Kirsch R."/>
            <person name="Pauchet Y."/>
        </authorList>
    </citation>
    <scope>NUCLEOTIDE SEQUENCE</scope>
    <source>
        <strain evidence="4">AMC_N1</strain>
    </source>
</reference>
<dbReference type="EMBL" id="JAPWTK010000525">
    <property type="protein sequence ID" value="KAJ8938881.1"/>
    <property type="molecule type" value="Genomic_DNA"/>
</dbReference>
<keyword evidence="5" id="KW-1185">Reference proteome</keyword>
<comment type="caution">
    <text evidence="4">The sequence shown here is derived from an EMBL/GenBank/DDBJ whole genome shotgun (WGS) entry which is preliminary data.</text>
</comment>
<gene>
    <name evidence="4" type="ORF">NQ318_016085</name>
</gene>
<evidence type="ECO:0000313" key="5">
    <source>
        <dbReference type="Proteomes" id="UP001162162"/>
    </source>
</evidence>
<sequence>IQRSEGGEEGGGGGGGPCAMWSAVAPDDVKSAAPSARSKHSATPVGEHVYLLGGRNGNLPTRDFWRYSLVTGKWQQLKPTGDKLPCLQEHTAVAYKDCIYVFEERWASLLAPRRLCVKTPKGRRGHTALVHNGTMLIYGGYQDLRGSCSELWAYHFDTESWHLVSTSPAKGADQHPPPRHKHSSVLHGDAMWVYGGMTDLQERSDLWKWDVASRTWHCVKTKVNPGPLHSHAACRMPSCMLLFGGERSGQTCNDLWKFTFSIETWEKITVSGVRPQPRAESAAFAVSELLLNGGTSTTACFDSRTMRVRSRACNSADRGNRHSSYLTHNKVAPCEKTYIFQPSQHNYNDGSELAQQFAEANRPTKSFLQEISKLSQLNIPRMSNKCSYTVLTGSAGDSTESLLRQHANPHGDVEVIDTEIATPSRGTMVKSKSAYVIKKKYHLDISPTLDEQSKESNKKRVEFDSAALKMPREPISVPNFSILTLPTPVLTPVEATKLVYLDSEDENDLLNRGPEKPAVNIIENSEAKIYENFKPVKRGESYSSHLGYADNPLYQQMINSLQENSKESVSSTSDYASIETVNRLSSASSYSVKTATPQDENEKNKEKDKAGPFGFCNPNYMGPDLKSLLNESIDKKNAVRFLSHEDAVRNSDEEDMLELQTFNGIISKNTKVVYRHSSRMSAPSKSLAVEKVENHPRVTVERLRALSAGRAERRIEKVDNAGLGIDPYVPVYVYVIGGKEQGQVTVFQRPISIWKLKLF</sequence>
<dbReference type="GO" id="GO:0005794">
    <property type="term" value="C:Golgi apparatus"/>
    <property type="evidence" value="ECO:0007669"/>
    <property type="project" value="TreeGrafter"/>
</dbReference>
<keyword evidence="2" id="KW-0677">Repeat</keyword>
<evidence type="ECO:0000256" key="2">
    <source>
        <dbReference type="ARBA" id="ARBA00022737"/>
    </source>
</evidence>
<dbReference type="Pfam" id="PF24681">
    <property type="entry name" value="Kelch_KLHDC2_KLHL20_DRC7"/>
    <property type="match status" value="1"/>
</dbReference>
<keyword evidence="1" id="KW-0880">Kelch repeat</keyword>
<dbReference type="Proteomes" id="UP001162162">
    <property type="component" value="Unassembled WGS sequence"/>
</dbReference>
<dbReference type="PANTHER" id="PTHR46376">
    <property type="entry name" value="LEUCINE-ZIPPER-LIKE TRANSCRIPTIONAL REGULATOR 1"/>
    <property type="match status" value="1"/>
</dbReference>
<dbReference type="SUPFAM" id="SSF117281">
    <property type="entry name" value="Kelch motif"/>
    <property type="match status" value="1"/>
</dbReference>
<dbReference type="PANTHER" id="PTHR46376:SF1">
    <property type="entry name" value="LEUCINE-ZIPPER-LIKE TRANSCRIPTIONAL REGULATOR 1"/>
    <property type="match status" value="1"/>
</dbReference>
<feature type="non-terminal residue" evidence="4">
    <location>
        <position position="1"/>
    </location>
</feature>
<protein>
    <submittedName>
        <fullName evidence="4">Uncharacterized protein</fullName>
    </submittedName>
</protein>
<evidence type="ECO:0000256" key="1">
    <source>
        <dbReference type="ARBA" id="ARBA00022441"/>
    </source>
</evidence>
<dbReference type="Pfam" id="PF01344">
    <property type="entry name" value="Kelch_1"/>
    <property type="match status" value="1"/>
</dbReference>